<feature type="repeat" description="TPR" evidence="3">
    <location>
        <begin position="503"/>
        <end position="536"/>
    </location>
</feature>
<dbReference type="SUPFAM" id="SSF48452">
    <property type="entry name" value="TPR-like"/>
    <property type="match status" value="1"/>
</dbReference>
<keyword evidence="1 3" id="KW-0802">TPR repeat</keyword>
<evidence type="ECO:0000256" key="2">
    <source>
        <dbReference type="ARBA" id="ARBA00038210"/>
    </source>
</evidence>
<evidence type="ECO:0000256" key="3">
    <source>
        <dbReference type="PROSITE-ProRule" id="PRU00339"/>
    </source>
</evidence>
<feature type="repeat" description="TPR" evidence="3">
    <location>
        <begin position="101"/>
        <end position="134"/>
    </location>
</feature>
<accession>A0AAV6KMN0</accession>
<comment type="caution">
    <text evidence="5">The sequence shown here is derived from an EMBL/GenBank/DDBJ whole genome shotgun (WGS) entry which is preliminary data.</text>
</comment>
<feature type="compositionally biased region" description="Basic and acidic residues" evidence="4">
    <location>
        <begin position="273"/>
        <end position="283"/>
    </location>
</feature>
<reference evidence="5" key="1">
    <citation type="submission" date="2020-08" db="EMBL/GenBank/DDBJ databases">
        <title>Plant Genome Project.</title>
        <authorList>
            <person name="Zhang R.-G."/>
        </authorList>
    </citation>
    <scope>NUCLEOTIDE SEQUENCE</scope>
    <source>
        <strain evidence="5">WSP0</strain>
        <tissue evidence="5">Leaf</tissue>
    </source>
</reference>
<gene>
    <name evidence="5" type="ORF">RHGRI_011534</name>
</gene>
<dbReference type="Pfam" id="PF12895">
    <property type="entry name" value="ANAPC3"/>
    <property type="match status" value="1"/>
</dbReference>
<comment type="similarity">
    <text evidence="2">Belongs to the APC3/CDC27 family.</text>
</comment>
<feature type="region of interest" description="Disordered" evidence="4">
    <location>
        <begin position="271"/>
        <end position="302"/>
    </location>
</feature>
<dbReference type="InterPro" id="IPR019734">
    <property type="entry name" value="TPR_rpt"/>
</dbReference>
<dbReference type="SUPFAM" id="SSF81901">
    <property type="entry name" value="HCP-like"/>
    <property type="match status" value="1"/>
</dbReference>
<dbReference type="GO" id="GO:0005680">
    <property type="term" value="C:anaphase-promoting complex"/>
    <property type="evidence" value="ECO:0007669"/>
    <property type="project" value="TreeGrafter"/>
</dbReference>
<dbReference type="Gene3D" id="1.25.40.10">
    <property type="entry name" value="Tetratricopeptide repeat domain"/>
    <property type="match status" value="4"/>
</dbReference>
<evidence type="ECO:0000256" key="1">
    <source>
        <dbReference type="ARBA" id="ARBA00022803"/>
    </source>
</evidence>
<dbReference type="SMART" id="SM00028">
    <property type="entry name" value="TPR"/>
    <property type="match status" value="7"/>
</dbReference>
<feature type="repeat" description="TPR" evidence="3">
    <location>
        <begin position="705"/>
        <end position="738"/>
    </location>
</feature>
<protein>
    <submittedName>
        <fullName evidence="5">Uncharacterized protein</fullName>
    </submittedName>
</protein>
<feature type="repeat" description="TPR" evidence="3">
    <location>
        <begin position="537"/>
        <end position="570"/>
    </location>
</feature>
<dbReference type="EMBL" id="JACTNZ010000004">
    <property type="protein sequence ID" value="KAG5553670.1"/>
    <property type="molecule type" value="Genomic_DNA"/>
</dbReference>
<sequence length="761" mass="84721">MEAILIDCVQNSLRHFLHQNAIFMCERLCAEFPSETNLQLLAGCYLHNNQAYAAYHVLKGTQMAPSRYLFARSCFQMDLLSEAEASLSPVTDPTAEVPNGAAGHYLLGLIYRYTDRRKSAVHHFKQALSIDPLLWAAYEELCLLEDSSPREARHMSGNDIRVVPGNYHGVVTSGGVASQSLNGGPGNMSFYSTPSPMAAQISGRLFSDSGPRRSTQLAAETAASTNSNATTVTGNGTSHSSKYIGGSKLSSVTFRSVTVRKGQPWTSESFDEGILHEVRDDSRSNAATSSSSPAGDLSSHDQEETAMPMGGVVMSSSRVITGTSEILDLLRALGEGYRLSCMYRCQDALDAYLKLPHKHYNTGWVLSQVGKSYFELVDYQEAHRAFSLARLASPYSLEGMDIHSTVLYEKLFDYITESTSLSRTALVEIIRGLADAALMDGMNSGLLSNEMDRVSSPRAGFRGFLKHLKEDMKLSYLAQELISTDRLAPQSCVGQNSICEADCIIKCAMGNCYSLQEDHETALKNFQRAVRLNSRFAYAHTLCGHEYVALEDFENGIKSYHSALRIDGRHYNAWYGLGMIYLRQEKFEFSEHHFHMAFQINPRSSVIMSYLGTAFLALKVCAFLLDRGSPVPKRKFYLLRLSEFGSLYIWQKNDEAFEMMEKAILADKKNPLPLYQKANILVSIEKFDEALKVVEELKEYAPQESSVYALMGKIYRRSNMYDKAMLHFGLALDLKPPATDVATIKAAIEKLHVPDELEDAL</sequence>
<dbReference type="Proteomes" id="UP000823749">
    <property type="component" value="Chromosome 4"/>
</dbReference>
<dbReference type="GO" id="GO:0051301">
    <property type="term" value="P:cell division"/>
    <property type="evidence" value="ECO:0007669"/>
    <property type="project" value="TreeGrafter"/>
</dbReference>
<dbReference type="GO" id="GO:0005737">
    <property type="term" value="C:cytoplasm"/>
    <property type="evidence" value="ECO:0007669"/>
    <property type="project" value="TreeGrafter"/>
</dbReference>
<dbReference type="GO" id="GO:0007091">
    <property type="term" value="P:metaphase/anaphase transition of mitotic cell cycle"/>
    <property type="evidence" value="ECO:0007669"/>
    <property type="project" value="TreeGrafter"/>
</dbReference>
<feature type="region of interest" description="Disordered" evidence="4">
    <location>
        <begin position="207"/>
        <end position="242"/>
    </location>
</feature>
<dbReference type="Pfam" id="PF13181">
    <property type="entry name" value="TPR_8"/>
    <property type="match status" value="1"/>
</dbReference>
<feature type="compositionally biased region" description="Low complexity" evidence="4">
    <location>
        <begin position="221"/>
        <end position="238"/>
    </location>
</feature>
<evidence type="ECO:0000256" key="4">
    <source>
        <dbReference type="SAM" id="MobiDB-lite"/>
    </source>
</evidence>
<evidence type="ECO:0000313" key="5">
    <source>
        <dbReference type="EMBL" id="KAG5553670.1"/>
    </source>
</evidence>
<dbReference type="GO" id="GO:0031145">
    <property type="term" value="P:anaphase-promoting complex-dependent catabolic process"/>
    <property type="evidence" value="ECO:0007669"/>
    <property type="project" value="TreeGrafter"/>
</dbReference>
<organism evidence="5 6">
    <name type="scientific">Rhododendron griersonianum</name>
    <dbReference type="NCBI Taxonomy" id="479676"/>
    <lineage>
        <taxon>Eukaryota</taxon>
        <taxon>Viridiplantae</taxon>
        <taxon>Streptophyta</taxon>
        <taxon>Embryophyta</taxon>
        <taxon>Tracheophyta</taxon>
        <taxon>Spermatophyta</taxon>
        <taxon>Magnoliopsida</taxon>
        <taxon>eudicotyledons</taxon>
        <taxon>Gunneridae</taxon>
        <taxon>Pentapetalae</taxon>
        <taxon>asterids</taxon>
        <taxon>Ericales</taxon>
        <taxon>Ericaceae</taxon>
        <taxon>Ericoideae</taxon>
        <taxon>Rhodoreae</taxon>
        <taxon>Rhododendron</taxon>
    </lineage>
</organism>
<dbReference type="GO" id="GO:0016567">
    <property type="term" value="P:protein ubiquitination"/>
    <property type="evidence" value="ECO:0007669"/>
    <property type="project" value="TreeGrafter"/>
</dbReference>
<name>A0AAV6KMN0_9ERIC</name>
<feature type="compositionally biased region" description="Low complexity" evidence="4">
    <location>
        <begin position="284"/>
        <end position="294"/>
    </location>
</feature>
<dbReference type="Pfam" id="PF14559">
    <property type="entry name" value="TPR_19"/>
    <property type="match status" value="1"/>
</dbReference>
<feature type="repeat" description="TPR" evidence="3">
    <location>
        <begin position="571"/>
        <end position="604"/>
    </location>
</feature>
<dbReference type="Pfam" id="PF13432">
    <property type="entry name" value="TPR_16"/>
    <property type="match status" value="1"/>
</dbReference>
<dbReference type="AlphaFoldDB" id="A0AAV6KMN0"/>
<dbReference type="PROSITE" id="PS50005">
    <property type="entry name" value="TPR"/>
    <property type="match status" value="5"/>
</dbReference>
<dbReference type="InterPro" id="IPR011990">
    <property type="entry name" value="TPR-like_helical_dom_sf"/>
</dbReference>
<proteinExistence type="inferred from homology"/>
<dbReference type="PANTHER" id="PTHR12558:SF13">
    <property type="entry name" value="CELL DIVISION CYCLE PROTEIN 27 HOMOLOG"/>
    <property type="match status" value="1"/>
</dbReference>
<keyword evidence="6" id="KW-1185">Reference proteome</keyword>
<dbReference type="PANTHER" id="PTHR12558">
    <property type="entry name" value="CELL DIVISION CYCLE 16,23,27"/>
    <property type="match status" value="1"/>
</dbReference>
<evidence type="ECO:0000313" key="6">
    <source>
        <dbReference type="Proteomes" id="UP000823749"/>
    </source>
</evidence>